<evidence type="ECO:0000259" key="12">
    <source>
        <dbReference type="SMART" id="SM01285"/>
    </source>
</evidence>
<dbReference type="SMART" id="SM01286">
    <property type="entry name" value="SPT16"/>
    <property type="match status" value="1"/>
</dbReference>
<dbReference type="InterPro" id="IPR029148">
    <property type="entry name" value="FACT-SPT16_Nlobe"/>
</dbReference>
<evidence type="ECO:0000256" key="5">
    <source>
        <dbReference type="ARBA" id="ARBA00023015"/>
    </source>
</evidence>
<dbReference type="Gene3D" id="2.30.29.210">
    <property type="entry name" value="FACT complex subunit Spt16p/Cdc68p"/>
    <property type="match status" value="1"/>
</dbReference>
<dbReference type="InterPro" id="IPR040258">
    <property type="entry name" value="Spt16"/>
</dbReference>
<feature type="compositionally biased region" description="Acidic residues" evidence="11">
    <location>
        <begin position="452"/>
        <end position="470"/>
    </location>
</feature>
<dbReference type="SMART" id="SM01287">
    <property type="entry name" value="Rtt106"/>
    <property type="match status" value="1"/>
</dbReference>
<evidence type="ECO:0000259" key="14">
    <source>
        <dbReference type="SMART" id="SM01287"/>
    </source>
</evidence>
<feature type="domain" description="Histone chaperone RTT106/FACT complex subunit SPT16-like middle" evidence="14">
    <location>
        <begin position="847"/>
        <end position="937"/>
    </location>
</feature>
<feature type="compositionally biased region" description="Basic and acidic residues" evidence="11">
    <location>
        <begin position="1043"/>
        <end position="1064"/>
    </location>
</feature>
<evidence type="ECO:0000256" key="4">
    <source>
        <dbReference type="ARBA" id="ARBA00022763"/>
    </source>
</evidence>
<dbReference type="InterPro" id="IPR036005">
    <property type="entry name" value="Creatinase/aminopeptidase-like"/>
</dbReference>
<evidence type="ECO:0000259" key="13">
    <source>
        <dbReference type="SMART" id="SM01286"/>
    </source>
</evidence>
<dbReference type="FunFam" id="3.90.230.10:FF:000005">
    <property type="entry name" value="FACT complex subunit spt16"/>
    <property type="match status" value="1"/>
</dbReference>
<dbReference type="InterPro" id="IPR011993">
    <property type="entry name" value="PH-like_dom_sf"/>
</dbReference>
<evidence type="ECO:0000256" key="2">
    <source>
        <dbReference type="ARBA" id="ARBA00022454"/>
    </source>
</evidence>
<dbReference type="InterPro" id="IPR013953">
    <property type="entry name" value="FACT_SPT16_M"/>
</dbReference>
<dbReference type="PANTHER" id="PTHR13980:SF15">
    <property type="entry name" value="FACT COMPLEX SUBUNIT SPT16"/>
    <property type="match status" value="1"/>
</dbReference>
<keyword evidence="3 10" id="KW-0235">DNA replication</keyword>
<dbReference type="Gene3D" id="2.30.29.150">
    <property type="match status" value="1"/>
</dbReference>
<evidence type="ECO:0000256" key="7">
    <source>
        <dbReference type="ARBA" id="ARBA00023163"/>
    </source>
</evidence>
<dbReference type="AlphaFoldDB" id="A0A7S2V990"/>
<dbReference type="FunFam" id="2.30.29.150:FF:000004">
    <property type="entry name" value="FACT complex subunit SPT16"/>
    <property type="match status" value="1"/>
</dbReference>
<keyword evidence="8 10" id="KW-0234">DNA repair</keyword>
<feature type="domain" description="FACT complex subunit SPT16 N-terminal lobe" evidence="12">
    <location>
        <begin position="4"/>
        <end position="177"/>
    </location>
</feature>
<keyword evidence="2 10" id="KW-0158">Chromosome</keyword>
<dbReference type="PANTHER" id="PTHR13980">
    <property type="entry name" value="CDC68 RELATED"/>
    <property type="match status" value="1"/>
</dbReference>
<comment type="function">
    <text evidence="10">Component of the FACT complex, a general chromatin factor that acts to reorganize nucleosomes. The FACT complex is involved in multiple processes that require DNA as a template such as mRNA elongation, DNA replication and DNA repair. During transcription elongation the FACT complex acts as a histone chaperone that both destabilizes and restores nucleosomal structure. It facilitates the passage of RNA polymerase II and transcription by promoting the dissociation of one histone H2A-H2B dimer from the nucleosome, then subsequently promotes the reestablishment of the nucleosome following the passage of RNA polymerase II.</text>
</comment>
<feature type="domain" description="FACT complex subunit SPT16 middle" evidence="13">
    <location>
        <begin position="570"/>
        <end position="726"/>
    </location>
</feature>
<evidence type="ECO:0000256" key="6">
    <source>
        <dbReference type="ARBA" id="ARBA00023054"/>
    </source>
</evidence>
<evidence type="ECO:0000256" key="11">
    <source>
        <dbReference type="SAM" id="MobiDB-lite"/>
    </source>
</evidence>
<dbReference type="Pfam" id="PF08644">
    <property type="entry name" value="SPT16"/>
    <property type="match status" value="1"/>
</dbReference>
<dbReference type="Gene3D" id="3.90.230.10">
    <property type="entry name" value="Creatinase/methionine aminopeptidase superfamily"/>
    <property type="match status" value="1"/>
</dbReference>
<dbReference type="GO" id="GO:0031491">
    <property type="term" value="F:nucleosome binding"/>
    <property type="evidence" value="ECO:0007669"/>
    <property type="project" value="TreeGrafter"/>
</dbReference>
<evidence type="ECO:0000313" key="15">
    <source>
        <dbReference type="EMBL" id="CAD9942821.1"/>
    </source>
</evidence>
<protein>
    <recommendedName>
        <fullName evidence="10">FACT complex subunit</fullName>
    </recommendedName>
</protein>
<dbReference type="Gene3D" id="2.30.29.30">
    <property type="entry name" value="Pleckstrin-homology domain (PH domain)/Phosphotyrosine-binding domain (PTB)"/>
    <property type="match status" value="1"/>
</dbReference>
<dbReference type="GO" id="GO:0006281">
    <property type="term" value="P:DNA repair"/>
    <property type="evidence" value="ECO:0007669"/>
    <property type="project" value="UniProtKB-UniRule"/>
</dbReference>
<feature type="region of interest" description="Disordered" evidence="11">
    <location>
        <begin position="978"/>
        <end position="1077"/>
    </location>
</feature>
<dbReference type="GO" id="GO:0006260">
    <property type="term" value="P:DNA replication"/>
    <property type="evidence" value="ECO:0007669"/>
    <property type="project" value="UniProtKB-KW"/>
</dbReference>
<feature type="region of interest" description="Disordered" evidence="11">
    <location>
        <begin position="447"/>
        <end position="520"/>
    </location>
</feature>
<sequence>MAELEVDRFFTRLEKLHSHFIKHNAAVWGAADCLCLNRGPLDEDSNPYLKSAIFHQWIFGYELPDTIVLLTKEGEFYILATKKKCDFIRDASANIPKGSPIKKIHLLLRNKEDSNEENYTTLWKAGGLGSEERKLGVILKERETNVSSGGILGPWESKLTEAQEAKEVTLVDVAAGLSFAMSIKDESELDLMKRSSILSNKVMKHGYIKKMEDVIDSGEAITHEALASYVDEILENPSKIGLKVAGDDVQSCYYPIVQSGGNFDLKASAQSSEKKLSHDVIMVSLGARYRNYCSNIGRTFLVDPPKKVSENYELLLEMQEACLEVMRPGKPAKAVYKAAVSFLQDKDESLVKHLPKTLGFASGLDFRDSSFLLSAKNPASIREGMVFCLNVGLQNLELSESDRSASSDKSPVKKLSSYALMIADMVAVTKDGPDVMTKMPKALTNVAYKINDEEDDGDDDESEEEEDDAPDAPKGDAELARKLANESRGGGTRTSSRLARDSDAMKETQEGIAQRERKQILLMRRRNEERVKELARKNRNKSDGDGEDQAEELETYKRTRDYPDPQPNQVMVHMANQCVFLPISGVPVPFHISTIKNVVMPEADGATLLRINFYTAGIALGKEAPANMIKLVQKYAPYASFIREMTFRSLDGRNLTHAFRQISELRRRARAKELREQEEADLVEQEKLVRTRGAAVPRLSDLTMRPVVSARKTQGSLEAHTNGLRFTSVRNEIVDIMYANIKYAIFQPCESEIMVLVHFHLKNPIMIGKVKRLDVQFFTEVIDSSQAVDNSRRSMYDPDEMDDEQRERQLRKKLNGAFRDFCRKVDAVAKKNNYHLEFDVPYRDLGFTGNPHKEMVTIMPTLNCLVNLTETPFFVVDLDEVDHVHFERVTYMSKAFDIVLVNKDFNKPPWRVDMIPNGDKDAIQEWLTDMELTYTEGPMNLNWKQIVNTVKEDDRFYMNTEEDELTEKEAGWEFLRMFGKDDDDDDDPDEDDSEFGSDRADDEDDDGEEEEDFDSGVDEDGESDFDADEDLEEEGLDWDEMEEQAKDEDRRKRRMDDGVEEEVRKPKRGNTNKKRRR</sequence>
<dbReference type="GO" id="GO:0035101">
    <property type="term" value="C:FACT complex"/>
    <property type="evidence" value="ECO:0007669"/>
    <property type="project" value="UniProtKB-UniRule"/>
</dbReference>
<proteinExistence type="inferred from homology"/>
<dbReference type="InterPro" id="IPR056595">
    <property type="entry name" value="Fact-SPT16_PH"/>
</dbReference>
<comment type="subcellular location">
    <subcellularLocation>
        <location evidence="10">Nucleus</location>
    </subcellularLocation>
    <subcellularLocation>
        <location evidence="10">Chromosome</location>
    </subcellularLocation>
</comment>
<feature type="compositionally biased region" description="Basic and acidic residues" evidence="11">
    <location>
        <begin position="498"/>
        <end position="520"/>
    </location>
</feature>
<keyword evidence="5 10" id="KW-0805">Transcription regulation</keyword>
<dbReference type="GO" id="GO:0006368">
    <property type="term" value="P:transcription elongation by RNA polymerase II"/>
    <property type="evidence" value="ECO:0007669"/>
    <property type="project" value="TreeGrafter"/>
</dbReference>
<organism evidence="15">
    <name type="scientific">Entomoneis paludosa</name>
    <dbReference type="NCBI Taxonomy" id="265537"/>
    <lineage>
        <taxon>Eukaryota</taxon>
        <taxon>Sar</taxon>
        <taxon>Stramenopiles</taxon>
        <taxon>Ochrophyta</taxon>
        <taxon>Bacillariophyta</taxon>
        <taxon>Bacillariophyceae</taxon>
        <taxon>Bacillariophycidae</taxon>
        <taxon>Entomoneidaceae</taxon>
        <taxon>Entomoneis</taxon>
    </lineage>
</organism>
<comment type="subunit">
    <text evidence="10">Component of the FACT complex.</text>
</comment>
<evidence type="ECO:0000256" key="10">
    <source>
        <dbReference type="RuleBase" id="RU367052"/>
    </source>
</evidence>
<evidence type="ECO:0000256" key="9">
    <source>
        <dbReference type="ARBA" id="ARBA00023242"/>
    </source>
</evidence>
<dbReference type="FunFam" id="2.30.29.210:FF:000001">
    <property type="entry name" value="FACT complex subunit spt16"/>
    <property type="match status" value="1"/>
</dbReference>
<dbReference type="Gene3D" id="3.40.350.10">
    <property type="entry name" value="Creatinase/prolidase N-terminal domain"/>
    <property type="match status" value="1"/>
</dbReference>
<gene>
    <name evidence="15" type="ORF">APAL1065_LOCUS1604</name>
</gene>
<dbReference type="InterPro" id="IPR029149">
    <property type="entry name" value="Creatin/AminoP/Spt16_N"/>
</dbReference>
<dbReference type="InterPro" id="IPR000994">
    <property type="entry name" value="Pept_M24"/>
</dbReference>
<dbReference type="Pfam" id="PF08512">
    <property type="entry name" value="Rttp106-like_middle"/>
    <property type="match status" value="1"/>
</dbReference>
<evidence type="ECO:0000256" key="8">
    <source>
        <dbReference type="ARBA" id="ARBA00023204"/>
    </source>
</evidence>
<dbReference type="EMBL" id="HBHT01002404">
    <property type="protein sequence ID" value="CAD9942821.1"/>
    <property type="molecule type" value="Transcribed_RNA"/>
</dbReference>
<reference evidence="15" key="1">
    <citation type="submission" date="2021-01" db="EMBL/GenBank/DDBJ databases">
        <authorList>
            <person name="Corre E."/>
            <person name="Pelletier E."/>
            <person name="Niang G."/>
            <person name="Scheremetjew M."/>
            <person name="Finn R."/>
            <person name="Kale V."/>
            <person name="Holt S."/>
            <person name="Cochrane G."/>
            <person name="Meng A."/>
            <person name="Brown T."/>
            <person name="Cohen L."/>
        </authorList>
    </citation>
    <scope>NUCLEOTIDE SEQUENCE</scope>
    <source>
        <strain evidence="15">CCMP125</strain>
    </source>
</reference>
<dbReference type="SUPFAM" id="SSF55920">
    <property type="entry name" value="Creatinase/aminopeptidase"/>
    <property type="match status" value="1"/>
</dbReference>
<dbReference type="SMART" id="SM01285">
    <property type="entry name" value="FACT-Spt16_Nlob"/>
    <property type="match status" value="1"/>
</dbReference>
<dbReference type="FunFam" id="2.30.29.30:FF:000017">
    <property type="entry name" value="FACT complex subunit SPT16"/>
    <property type="match status" value="1"/>
</dbReference>
<evidence type="ECO:0000256" key="1">
    <source>
        <dbReference type="ARBA" id="ARBA00010779"/>
    </source>
</evidence>
<feature type="compositionally biased region" description="Basic and acidic residues" evidence="11">
    <location>
        <begin position="471"/>
        <end position="485"/>
    </location>
</feature>
<feature type="compositionally biased region" description="Acidic residues" evidence="11">
    <location>
        <begin position="981"/>
        <end position="1042"/>
    </location>
</feature>
<dbReference type="Pfam" id="PF00557">
    <property type="entry name" value="Peptidase_M24"/>
    <property type="match status" value="1"/>
</dbReference>
<accession>A0A7S2V990</accession>
<keyword evidence="7 10" id="KW-0804">Transcription</keyword>
<keyword evidence="4 10" id="KW-0227">DNA damage</keyword>
<keyword evidence="9 10" id="KW-0539">Nucleus</keyword>
<dbReference type="InterPro" id="IPR013719">
    <property type="entry name" value="RTT106/SPT16-like_middle_dom"/>
</dbReference>
<name>A0A7S2V990_9STRA</name>
<comment type="similarity">
    <text evidence="1 10">Belongs to the peptidase M24 family. SPT16 subfamily.</text>
</comment>
<dbReference type="Pfam" id="PF14826">
    <property type="entry name" value="FACT-Spt16_Nlob"/>
    <property type="match status" value="1"/>
</dbReference>
<evidence type="ECO:0000256" key="3">
    <source>
        <dbReference type="ARBA" id="ARBA00022705"/>
    </source>
</evidence>
<dbReference type="GO" id="GO:0010468">
    <property type="term" value="P:regulation of gene expression"/>
    <property type="evidence" value="ECO:0007669"/>
    <property type="project" value="UniProtKB-ARBA"/>
</dbReference>
<dbReference type="Pfam" id="PF24824">
    <property type="entry name" value="PH_SPT16"/>
    <property type="match status" value="1"/>
</dbReference>
<feature type="compositionally biased region" description="Basic residues" evidence="11">
    <location>
        <begin position="1065"/>
        <end position="1077"/>
    </location>
</feature>
<keyword evidence="6" id="KW-0175">Coiled coil</keyword>